<dbReference type="GO" id="GO:0016787">
    <property type="term" value="F:hydrolase activity"/>
    <property type="evidence" value="ECO:0007669"/>
    <property type="project" value="UniProtKB-KW"/>
</dbReference>
<dbReference type="AlphaFoldDB" id="A0A137PJA8"/>
<name>A0A137PJA8_CONC2</name>
<gene>
    <name evidence="2" type="ORF">CONCODRAFT_76565</name>
</gene>
<feature type="transmembrane region" description="Helical" evidence="1">
    <location>
        <begin position="37"/>
        <end position="61"/>
    </location>
</feature>
<keyword evidence="1" id="KW-0472">Membrane</keyword>
<dbReference type="InterPro" id="IPR029058">
    <property type="entry name" value="AB_hydrolase_fold"/>
</dbReference>
<dbReference type="Proteomes" id="UP000070444">
    <property type="component" value="Unassembled WGS sequence"/>
</dbReference>
<keyword evidence="3" id="KW-1185">Reference proteome</keyword>
<keyword evidence="1" id="KW-0812">Transmembrane</keyword>
<feature type="transmembrane region" description="Helical" evidence="1">
    <location>
        <begin position="81"/>
        <end position="101"/>
    </location>
</feature>
<evidence type="ECO:0000313" key="3">
    <source>
        <dbReference type="Proteomes" id="UP000070444"/>
    </source>
</evidence>
<dbReference type="OMA" id="WSENILW"/>
<dbReference type="Gene3D" id="3.40.50.1820">
    <property type="entry name" value="alpha/beta hydrolase"/>
    <property type="match status" value="1"/>
</dbReference>
<proteinExistence type="predicted"/>
<dbReference type="PANTHER" id="PTHR37471:SF1">
    <property type="entry name" value="AB HYDROLASE-1 DOMAIN-CONTAINING PROTEIN"/>
    <property type="match status" value="1"/>
</dbReference>
<dbReference type="OrthoDB" id="6431331at2759"/>
<sequence>MKINKHISEIINEEPNQRVLKSVNKKIEQAKKFKRRVLAWIAVHFVASIHHALIAIGFYLLWNYHSYYFLLSLDWSTNQHFLFWFTLWSAIEIGFYIRCIYLHQKFATRPRAPIFPAEQRKALFKVFLKEFNLKTVAPRWFIPNGSLFSSKNSEQVTQISNSNLTQYLSFLFFSSDYLDLSEADKLEIDSYAKEMCEYNKVTLVEESGPIKCMRLHLDPLTVRHRPFLLYCMISIFQQIGNWRLRQYGFKRFQSNNGTYTKYWVYLPPSTAEDSLSNKKSDQEPIFFVHGIGLGLVMYMKFIKELTTLDRNRPMILLEIPHVSNKFTRIIPNMDQTIEVVDEIYEKHNLTKCSWVAHSYGTIITSWIIKARPHHIGKLTLIDPVCFALWEPDLIANFLYHSPKTPLDVVTRYLFSKELFIATTLFRNFWWFQNLLLPEELPSNTAVLLSENDSIINSRTVYQYLLKCQSQLDLKSLTLHFIEGISHGEFLTSSDDKASLVIQRLNL</sequence>
<evidence type="ECO:0000313" key="2">
    <source>
        <dbReference type="EMBL" id="KXN75060.1"/>
    </source>
</evidence>
<dbReference type="STRING" id="796925.A0A137PJA8"/>
<organism evidence="2 3">
    <name type="scientific">Conidiobolus coronatus (strain ATCC 28846 / CBS 209.66 / NRRL 28638)</name>
    <name type="common">Delacroixia coronata</name>
    <dbReference type="NCBI Taxonomy" id="796925"/>
    <lineage>
        <taxon>Eukaryota</taxon>
        <taxon>Fungi</taxon>
        <taxon>Fungi incertae sedis</taxon>
        <taxon>Zoopagomycota</taxon>
        <taxon>Entomophthoromycotina</taxon>
        <taxon>Entomophthoromycetes</taxon>
        <taxon>Entomophthorales</taxon>
        <taxon>Ancylistaceae</taxon>
        <taxon>Conidiobolus</taxon>
    </lineage>
</organism>
<evidence type="ECO:0000256" key="1">
    <source>
        <dbReference type="SAM" id="Phobius"/>
    </source>
</evidence>
<feature type="transmembrane region" description="Helical" evidence="1">
    <location>
        <begin position="284"/>
        <end position="302"/>
    </location>
</feature>
<keyword evidence="1" id="KW-1133">Transmembrane helix</keyword>
<accession>A0A137PJA8</accession>
<keyword evidence="2" id="KW-0378">Hydrolase</keyword>
<dbReference type="SUPFAM" id="SSF53474">
    <property type="entry name" value="alpha/beta-Hydrolases"/>
    <property type="match status" value="1"/>
</dbReference>
<protein>
    <submittedName>
        <fullName evidence="2">Alpha/beta-hydrolase</fullName>
    </submittedName>
</protein>
<dbReference type="PANTHER" id="PTHR37471">
    <property type="entry name" value="UNNAMED PRODUCT"/>
    <property type="match status" value="1"/>
</dbReference>
<dbReference type="EMBL" id="KQ964418">
    <property type="protein sequence ID" value="KXN75060.1"/>
    <property type="molecule type" value="Genomic_DNA"/>
</dbReference>
<reference evidence="2 3" key="1">
    <citation type="journal article" date="2015" name="Genome Biol. Evol.">
        <title>Phylogenomic analyses indicate that early fungi evolved digesting cell walls of algal ancestors of land plants.</title>
        <authorList>
            <person name="Chang Y."/>
            <person name="Wang S."/>
            <person name="Sekimoto S."/>
            <person name="Aerts A.L."/>
            <person name="Choi C."/>
            <person name="Clum A."/>
            <person name="LaButti K.M."/>
            <person name="Lindquist E.A."/>
            <person name="Yee Ngan C."/>
            <person name="Ohm R.A."/>
            <person name="Salamov A.A."/>
            <person name="Grigoriev I.V."/>
            <person name="Spatafora J.W."/>
            <person name="Berbee M.L."/>
        </authorList>
    </citation>
    <scope>NUCLEOTIDE SEQUENCE [LARGE SCALE GENOMIC DNA]</scope>
    <source>
        <strain evidence="2 3">NRRL 28638</strain>
    </source>
</reference>